<name>S5DKQ8_9ACTN</name>
<dbReference type="PANTHER" id="PTHR43575:SF1">
    <property type="entry name" value="PROTEIN ABCI7, CHLOROPLASTIC"/>
    <property type="match status" value="1"/>
</dbReference>
<dbReference type="GO" id="GO:0016226">
    <property type="term" value="P:iron-sulfur cluster assembly"/>
    <property type="evidence" value="ECO:0007669"/>
    <property type="project" value="InterPro"/>
</dbReference>
<dbReference type="InterPro" id="IPR037284">
    <property type="entry name" value="SUF_FeS_clus_asmbl_SufBD_sf"/>
</dbReference>
<dbReference type="AlphaFoldDB" id="S5DKQ8"/>
<proteinExistence type="predicted"/>
<evidence type="ECO:0000259" key="1">
    <source>
        <dbReference type="Pfam" id="PF01458"/>
    </source>
</evidence>
<dbReference type="InterPro" id="IPR000825">
    <property type="entry name" value="SUF_FeS_clus_asmbl_SufBD_core"/>
</dbReference>
<dbReference type="SUPFAM" id="SSF101960">
    <property type="entry name" value="Stabilizer of iron transporter SufD"/>
    <property type="match status" value="1"/>
</dbReference>
<dbReference type="Pfam" id="PF01458">
    <property type="entry name" value="SUFBD_core"/>
    <property type="match status" value="1"/>
</dbReference>
<protein>
    <submittedName>
        <fullName evidence="2">MedDCM-OCT-S36-C22-cds4</fullName>
    </submittedName>
</protein>
<accession>S5DKQ8</accession>
<reference evidence="2" key="1">
    <citation type="journal article" date="2013" name="Sci. Rep.">
        <title>Metagenomics uncovers a new group of low GC and ultra-small marine Actinobacteria.</title>
        <authorList>
            <person name="Ghai R."/>
            <person name="Mizuno C.M."/>
            <person name="Picazo A."/>
            <person name="Camacho A."/>
            <person name="Rodriguez-Valera F."/>
        </authorList>
    </citation>
    <scope>NUCLEOTIDE SEQUENCE</scope>
</reference>
<dbReference type="InterPro" id="IPR055346">
    <property type="entry name" value="Fe-S_cluster_assembly_SufBD"/>
</dbReference>
<dbReference type="PANTHER" id="PTHR43575">
    <property type="entry name" value="PROTEIN ABCI7, CHLOROPLASTIC"/>
    <property type="match status" value="1"/>
</dbReference>
<sequence>MNTKLFEKNLAKKTSKDLPEISVKNEDWKYTGKNVFTVNEFEVGKPSEIQKNEIFNIDSNCHEFVINTEDKSVEVTDLEKITKSTIDESIKRPFDRFSVEQFEKLTGGFQLNFKDDCPEYYSINFQSEDTAVPYLGINMEKNKSGKLLLNFGDLVRGNIFPTIEIFLNQNSSLELILNVTSKNEVSLINNLYAKLLNDASLSVHMVSTGGLFSRSRLDIDLFGNGSGFEVDGVYFGENSQIHDTRVFVNHLGKSTTSNMITKGVLGDKSSSIFTGTIHIGEGAVKTESQQENRNIILTEKASAQSVPNLEILCDDVICGHGSSVGPIDEDLYHYVMSRGINKEDAEKLLIKGFFNEVINEDAWEIIHDEVADTLSQKYENILERKSNES</sequence>
<evidence type="ECO:0000313" key="2">
    <source>
        <dbReference type="EMBL" id="AGQ19359.1"/>
    </source>
</evidence>
<dbReference type="EMBL" id="KC811130">
    <property type="protein sequence ID" value="AGQ19359.1"/>
    <property type="molecule type" value="Genomic_DNA"/>
</dbReference>
<organism evidence="2">
    <name type="scientific">Candidatus Actinomarina minuta</name>
    <dbReference type="NCBI Taxonomy" id="1389454"/>
    <lineage>
        <taxon>Bacteria</taxon>
        <taxon>Bacillati</taxon>
        <taxon>Actinomycetota</taxon>
        <taxon>Actinomycetes</taxon>
        <taxon>Candidatus Actinomarinidae</taxon>
        <taxon>Candidatus Actinomarinales</taxon>
        <taxon>Candidatus Actinomarineae</taxon>
        <taxon>Candidatus Actinomarinaceae</taxon>
        <taxon>Candidatus Actinomarina</taxon>
    </lineage>
</organism>
<feature type="domain" description="SUF system FeS cluster assembly SufBD core" evidence="1">
    <location>
        <begin position="129"/>
        <end position="353"/>
    </location>
</feature>